<feature type="compositionally biased region" description="Basic residues" evidence="1">
    <location>
        <begin position="187"/>
        <end position="204"/>
    </location>
</feature>
<feature type="compositionally biased region" description="Basic and acidic residues" evidence="1">
    <location>
        <begin position="101"/>
        <end position="110"/>
    </location>
</feature>
<organism evidence="2 3">
    <name type="scientific">Marssonina brunnea f. sp. multigermtubi (strain MB_m1)</name>
    <name type="common">Marssonina leaf spot fungus</name>
    <dbReference type="NCBI Taxonomy" id="1072389"/>
    <lineage>
        <taxon>Eukaryota</taxon>
        <taxon>Fungi</taxon>
        <taxon>Dikarya</taxon>
        <taxon>Ascomycota</taxon>
        <taxon>Pezizomycotina</taxon>
        <taxon>Leotiomycetes</taxon>
        <taxon>Helotiales</taxon>
        <taxon>Drepanopezizaceae</taxon>
        <taxon>Drepanopeziza</taxon>
    </lineage>
</organism>
<evidence type="ECO:0000256" key="1">
    <source>
        <dbReference type="SAM" id="MobiDB-lite"/>
    </source>
</evidence>
<dbReference type="HOGENOM" id="CLU_1343511_0_0_1"/>
<gene>
    <name evidence="2" type="ORF">MBM_05702</name>
</gene>
<evidence type="ECO:0000313" key="2">
    <source>
        <dbReference type="EMBL" id="EKD16408.1"/>
    </source>
</evidence>
<dbReference type="KEGG" id="mbe:MBM_05702"/>
<feature type="region of interest" description="Disordered" evidence="1">
    <location>
        <begin position="138"/>
        <end position="204"/>
    </location>
</feature>
<name>K1X6X4_MARBU</name>
<feature type="compositionally biased region" description="Basic and acidic residues" evidence="1">
    <location>
        <begin position="81"/>
        <end position="93"/>
    </location>
</feature>
<proteinExistence type="predicted"/>
<feature type="region of interest" description="Disordered" evidence="1">
    <location>
        <begin position="1"/>
        <end position="40"/>
    </location>
</feature>
<dbReference type="Proteomes" id="UP000006753">
    <property type="component" value="Unassembled WGS sequence"/>
</dbReference>
<feature type="compositionally biased region" description="Low complexity" evidence="1">
    <location>
        <begin position="1"/>
        <end position="12"/>
    </location>
</feature>
<sequence>MASQQPLQPPSSRQENKTNYSSKASKGRNPPSSAAQDEDSGYLLVPEWYSEYEIFVNSYGLRMWDGEYPSFGERIQEGSCEADRRQERLREEGGETGGGRAGDERSEDAARGGGCEAKGDSSYCGCDDCESDAAAAPGECRAVKKEEEEEEDEKQGCDDDARQPAGVRPARRCPTGRPGERVDFWTRRKRSAGSRPRYTRRAKR</sequence>
<keyword evidence="3" id="KW-1185">Reference proteome</keyword>
<feature type="region of interest" description="Disordered" evidence="1">
    <location>
        <begin position="74"/>
        <end position="124"/>
    </location>
</feature>
<dbReference type="AlphaFoldDB" id="K1X6X4"/>
<dbReference type="GeneID" id="18761637"/>
<evidence type="ECO:0000313" key="3">
    <source>
        <dbReference type="Proteomes" id="UP000006753"/>
    </source>
</evidence>
<feature type="compositionally biased region" description="Polar residues" evidence="1">
    <location>
        <begin position="17"/>
        <end position="35"/>
    </location>
</feature>
<dbReference type="InParanoid" id="K1X6X4"/>
<reference evidence="2 3" key="1">
    <citation type="journal article" date="2012" name="BMC Genomics">
        <title>Sequencing the genome of Marssonina brunnea reveals fungus-poplar co-evolution.</title>
        <authorList>
            <person name="Zhu S."/>
            <person name="Cao Y.-Z."/>
            <person name="Jiang C."/>
            <person name="Tan B.-Y."/>
            <person name="Wang Z."/>
            <person name="Feng S."/>
            <person name="Zhang L."/>
            <person name="Su X.-H."/>
            <person name="Brejova B."/>
            <person name="Vinar T."/>
            <person name="Xu M."/>
            <person name="Wang M.-X."/>
            <person name="Zhang S.-G."/>
            <person name="Huang M.-R."/>
            <person name="Wu R."/>
            <person name="Zhou Y."/>
        </authorList>
    </citation>
    <scope>NUCLEOTIDE SEQUENCE [LARGE SCALE GENOMIC DNA]</scope>
    <source>
        <strain evidence="2 3">MB_m1</strain>
    </source>
</reference>
<protein>
    <submittedName>
        <fullName evidence="2">Uncharacterized protein</fullName>
    </submittedName>
</protein>
<accession>K1X6X4</accession>
<dbReference type="EMBL" id="JH921439">
    <property type="protein sequence ID" value="EKD16408.1"/>
    <property type="molecule type" value="Genomic_DNA"/>
</dbReference>
<dbReference type="OrthoDB" id="10559561at2759"/>